<dbReference type="EMBL" id="KZ679261">
    <property type="protein sequence ID" value="PTB41817.1"/>
    <property type="molecule type" value="Genomic_DNA"/>
</dbReference>
<evidence type="ECO:0000256" key="1">
    <source>
        <dbReference type="SAM" id="MobiDB-lite"/>
    </source>
</evidence>
<feature type="region of interest" description="Disordered" evidence="1">
    <location>
        <begin position="87"/>
        <end position="107"/>
    </location>
</feature>
<accession>A0A2T3ZAI7</accession>
<name>A0A2T3ZAI7_TRIA4</name>
<organism evidence="2 3">
    <name type="scientific">Trichoderma asperellum (strain ATCC 204424 / CBS 433.97 / NBRC 101777)</name>
    <dbReference type="NCBI Taxonomy" id="1042311"/>
    <lineage>
        <taxon>Eukaryota</taxon>
        <taxon>Fungi</taxon>
        <taxon>Dikarya</taxon>
        <taxon>Ascomycota</taxon>
        <taxon>Pezizomycotina</taxon>
        <taxon>Sordariomycetes</taxon>
        <taxon>Hypocreomycetidae</taxon>
        <taxon>Hypocreales</taxon>
        <taxon>Hypocreaceae</taxon>
        <taxon>Trichoderma</taxon>
    </lineage>
</organism>
<dbReference type="Proteomes" id="UP000240493">
    <property type="component" value="Unassembled WGS sequence"/>
</dbReference>
<protein>
    <submittedName>
        <fullName evidence="2">Uncharacterized protein</fullName>
    </submittedName>
</protein>
<sequence>MEMDAECRMQNAGCNKYMHSSVIQHKQDLVPRAGWNGLLFPLYAKPSTSMAGWGSQLPRLLGNRYYYYGSFCLACISPLQLIRPHATQDSLRSKRTKGRKRTRFASALHPSTRRAIHPYPSRSSNDSSEPLPRGTLCGRFSSQLMVSAPSPLGPIHARGEACACRSLASFFPVALHQPHAAAACVHRACRLLAVSCSCKLTS</sequence>
<evidence type="ECO:0000313" key="2">
    <source>
        <dbReference type="EMBL" id="PTB41817.1"/>
    </source>
</evidence>
<reference evidence="2 3" key="1">
    <citation type="submission" date="2016-07" db="EMBL/GenBank/DDBJ databases">
        <title>Multiple horizontal gene transfer events from other fungi enriched the ability of initially mycotrophic Trichoderma (Ascomycota) to feed on dead plant biomass.</title>
        <authorList>
            <consortium name="DOE Joint Genome Institute"/>
            <person name="Aerts A."/>
            <person name="Atanasova L."/>
            <person name="Chenthamara K."/>
            <person name="Zhang J."/>
            <person name="Grujic M."/>
            <person name="Henrissat B."/>
            <person name="Kuo A."/>
            <person name="Salamov A."/>
            <person name="Lipzen A."/>
            <person name="Labutti K."/>
            <person name="Barry K."/>
            <person name="Miao Y."/>
            <person name="Rahimi M.J."/>
            <person name="Shen Q."/>
            <person name="Grigoriev I.V."/>
            <person name="Kubicek C.P."/>
            <person name="Druzhinina I.S."/>
        </authorList>
    </citation>
    <scope>NUCLEOTIDE SEQUENCE [LARGE SCALE GENOMIC DNA]</scope>
    <source>
        <strain evidence="2 3">CBS 433.97</strain>
    </source>
</reference>
<proteinExistence type="predicted"/>
<evidence type="ECO:0000313" key="3">
    <source>
        <dbReference type="Proteomes" id="UP000240493"/>
    </source>
</evidence>
<dbReference type="AlphaFoldDB" id="A0A2T3ZAI7"/>
<feature type="compositionally biased region" description="Basic residues" evidence="1">
    <location>
        <begin position="93"/>
        <end position="103"/>
    </location>
</feature>
<keyword evidence="3" id="KW-1185">Reference proteome</keyword>
<gene>
    <name evidence="2" type="ORF">M441DRAFT_405034</name>
</gene>